<dbReference type="Pfam" id="PF00664">
    <property type="entry name" value="ABC_membrane"/>
    <property type="match status" value="2"/>
</dbReference>
<dbReference type="GO" id="GO:0005524">
    <property type="term" value="F:ATP binding"/>
    <property type="evidence" value="ECO:0007669"/>
    <property type="project" value="UniProtKB-KW"/>
</dbReference>
<evidence type="ECO:0000313" key="13">
    <source>
        <dbReference type="EMBL" id="PKI82877.1"/>
    </source>
</evidence>
<dbReference type="InterPro" id="IPR050173">
    <property type="entry name" value="ABC_transporter_C-like"/>
</dbReference>
<sequence length="1484" mass="163943">MSTQQCTPVAQVLAGELWACAVVGGYKCVCVVIHVIFGRGGGVQPAWSANEAAYRPARFLRRVHTLQNVLFALASCGFILARVPYAVLDDTTVFGFTSRTMLTFAYSVLWSISLFMLVTSSGGAPRLRAIVCIFSLTLLLCLGEIFRAVLRAPFTVWNWTHFGLLVSLCGVAGCMPSIPLRVVAGGDIAELTAREDARDVLELGDDTPPLFVAPCSAMDNSPLGYLFFWHFMRLIRATAKYGLLRPLDVPVLGHDLQASTLGHAVAQRLAKTMPSSVPRSAPVHIGLWSKNVRRLIWVLIVANKALLTTMFGLTVLCVGAYYGPTFFANRIFTVLEQETDRVQKAMPWVMCLFFTVIFSSMLQGRLWAVLEGDLQVRLSTQLSTILYSKTLRRRIDAQTTQDEDGPTIGGSQVFTLHLVDLKRVAAIAFHLFTLTTVPFELLVGGYFAYRVLGIAAVIGLLATIALLPLIHFVSREFARTNERLMSARDRRMGLLNECFLGIRMIKSQAWEQRFDERIQHPRNAELLAQRNTFFFSALLNCIMQLNPLLVTIVAFSYYTLVLGNQLTPKVAFTALSVFTELRWTLTMLPQSLTSLAQSLISLRRIAEFLESPDVPLVDSAQDPCAPPFVAFVGAAVAWPSTTRTDTFCLHDLSLRFAPSSRTLVCGRIGAGKSLLLLSLLHETDVRAGKVMCPRSPPDAAPYDAESMQEAEFALNTPHWLRADLVGYAPQTPFLLNTNIRENILFGLPMGNASRYNAVLDACSLRPDLAQLEHGDLAHVGENGTELSGGQKARIGLARAIYSRAMVLLLDDVLSAVDAHTAKHIGERVFGGPLLDSRTVVLVSHNVQLMGPRVDRVVYLEHGKAQYEGRASEFLRSHYFSGLVEEEKEEKKAAPEPVPLSANKPASRSNEHREQGGISTRVWTAYIRTGGGWGLCLLTFFLFVVSNLWELVNNTWLRDWSSSLGRSQHDNAWWLSWYVVLVVAGLVFSLLCWLSIFSVSLFASRSLFDAMLWRTLRAPLHFHDQISRGRLLNRFGQDLEVVDGGFAQSIADVMTKATQLLATCIALYMVGGWQFIVALLLLAPFYVFVSEKYVATARDLQRLTSTSRSLVANAFGNAVHGVTLLRAFGAQERFTRDMHTALDNNNRYVWWTSQGARWISQMFNLISSFLMLGSCILILCIPDIDVPSADFSITFLIDLNFVLLILMRMYTVLQTNGVAVERVFEFAASIEQEAPERVEPRPPHSWPAHGAIQVKDLHVGYASQPETDILKGISFSIEGGSSLAVVGPTGSGKSTLASAFLRFVEARQGQILIDGLDIRQMGLADLRSRIQLVPQDPVILSGTLRSALDIVYEYTDEQLLCCLETVHLVDGPASPFANLNMPIAESGSNLSHGQRQLLCLARAILRGATVMLFDEASSSMDNETDTKITELISDSFAQSTVITIAHRLATVIAYDRVLFLENGRIVELDEPVSVSPENGQGGIHS</sequence>
<evidence type="ECO:0000256" key="3">
    <source>
        <dbReference type="ARBA" id="ARBA00022692"/>
    </source>
</evidence>
<organism evidence="13 14">
    <name type="scientific">Malassezia vespertilionis</name>
    <dbReference type="NCBI Taxonomy" id="2020962"/>
    <lineage>
        <taxon>Eukaryota</taxon>
        <taxon>Fungi</taxon>
        <taxon>Dikarya</taxon>
        <taxon>Basidiomycota</taxon>
        <taxon>Ustilaginomycotina</taxon>
        <taxon>Malasseziomycetes</taxon>
        <taxon>Malasseziales</taxon>
        <taxon>Malasseziaceae</taxon>
        <taxon>Malassezia</taxon>
    </lineage>
</organism>
<protein>
    <submittedName>
        <fullName evidence="13">Uncharacterized protein</fullName>
    </submittedName>
</protein>
<keyword evidence="3 10" id="KW-0812">Transmembrane</keyword>
<dbReference type="CDD" id="cd03250">
    <property type="entry name" value="ABCC_MRP_domain1"/>
    <property type="match status" value="1"/>
</dbReference>
<dbReference type="FunFam" id="1.20.1560.10:FF:000013">
    <property type="entry name" value="ABC transporter C family member 2"/>
    <property type="match status" value="1"/>
</dbReference>
<dbReference type="PROSITE" id="PS50893">
    <property type="entry name" value="ABC_TRANSPORTER_2"/>
    <property type="match status" value="2"/>
</dbReference>
<feature type="region of interest" description="Disordered" evidence="9">
    <location>
        <begin position="889"/>
        <end position="914"/>
    </location>
</feature>
<gene>
    <name evidence="13" type="ORF">MVES_003186</name>
</gene>
<dbReference type="Pfam" id="PF00005">
    <property type="entry name" value="ABC_tran"/>
    <property type="match status" value="2"/>
</dbReference>
<dbReference type="OrthoDB" id="6500128at2759"/>
<feature type="transmembrane region" description="Helical" evidence="10">
    <location>
        <begin position="130"/>
        <end position="150"/>
    </location>
</feature>
<feature type="transmembrane region" description="Helical" evidence="10">
    <location>
        <begin position="1064"/>
        <end position="1088"/>
    </location>
</feature>
<dbReference type="EMBL" id="KZ454993">
    <property type="protein sequence ID" value="PKI82877.1"/>
    <property type="molecule type" value="Genomic_DNA"/>
</dbReference>
<dbReference type="PANTHER" id="PTHR24223:SF353">
    <property type="entry name" value="ABC TRANSPORTER ATP-BINDING PROTEIN_PERMEASE VMR1-RELATED"/>
    <property type="match status" value="1"/>
</dbReference>
<dbReference type="InterPro" id="IPR003593">
    <property type="entry name" value="AAA+_ATPase"/>
</dbReference>
<dbReference type="InterPro" id="IPR011527">
    <property type="entry name" value="ABC1_TM_dom"/>
</dbReference>
<dbReference type="FunFam" id="3.40.50.300:FF:000630">
    <property type="entry name" value="ATP-binding cassette (ABC) transporter, putative"/>
    <property type="match status" value="1"/>
</dbReference>
<dbReference type="SMART" id="SM00382">
    <property type="entry name" value="AAA"/>
    <property type="match status" value="2"/>
</dbReference>
<evidence type="ECO:0000256" key="10">
    <source>
        <dbReference type="SAM" id="Phobius"/>
    </source>
</evidence>
<keyword evidence="6" id="KW-0067">ATP-binding</keyword>
<evidence type="ECO:0000313" key="14">
    <source>
        <dbReference type="Proteomes" id="UP000232875"/>
    </source>
</evidence>
<dbReference type="GO" id="GO:0140359">
    <property type="term" value="F:ABC-type transporter activity"/>
    <property type="evidence" value="ECO:0007669"/>
    <property type="project" value="InterPro"/>
</dbReference>
<evidence type="ECO:0000256" key="4">
    <source>
        <dbReference type="ARBA" id="ARBA00022737"/>
    </source>
</evidence>
<evidence type="ECO:0000256" key="1">
    <source>
        <dbReference type="ARBA" id="ARBA00004141"/>
    </source>
</evidence>
<name>A0A2N1J8J2_9BASI</name>
<reference evidence="13 14" key="1">
    <citation type="submission" date="2017-10" db="EMBL/GenBank/DDBJ databases">
        <title>A novel species of cold-tolerant Malassezia isolated from bats.</title>
        <authorList>
            <person name="Lorch J.M."/>
            <person name="Palmer J.M."/>
            <person name="Vanderwolf K.J."/>
            <person name="Schmidt K.Z."/>
            <person name="Verant M.L."/>
            <person name="Weller T.J."/>
            <person name="Blehert D.S."/>
        </authorList>
    </citation>
    <scope>NUCLEOTIDE SEQUENCE [LARGE SCALE GENOMIC DNA]</scope>
    <source>
        <strain evidence="13 14">NWHC:44797-103</strain>
    </source>
</reference>
<feature type="domain" description="ABC transporter" evidence="11">
    <location>
        <begin position="629"/>
        <end position="886"/>
    </location>
</feature>
<feature type="transmembrane region" description="Helical" evidence="10">
    <location>
        <begin position="295"/>
        <end position="322"/>
    </location>
</feature>
<dbReference type="GO" id="GO:0000329">
    <property type="term" value="C:fungal-type vacuole membrane"/>
    <property type="evidence" value="ECO:0007669"/>
    <property type="project" value="TreeGrafter"/>
</dbReference>
<comment type="subcellular location">
    <subcellularLocation>
        <location evidence="1">Membrane</location>
        <topology evidence="1">Multi-pass membrane protein</topology>
    </subcellularLocation>
</comment>
<dbReference type="Proteomes" id="UP000232875">
    <property type="component" value="Unassembled WGS sequence"/>
</dbReference>
<keyword evidence="2" id="KW-0813">Transport</keyword>
<dbReference type="CDD" id="cd18596">
    <property type="entry name" value="ABC_6TM_VMR1_D1_like"/>
    <property type="match status" value="1"/>
</dbReference>
<dbReference type="InterPro" id="IPR017871">
    <property type="entry name" value="ABC_transporter-like_CS"/>
</dbReference>
<feature type="domain" description="ABC transmembrane type-1" evidence="12">
    <location>
        <begin position="420"/>
        <end position="597"/>
    </location>
</feature>
<feature type="transmembrane region" description="Helical" evidence="10">
    <location>
        <begin position="68"/>
        <end position="88"/>
    </location>
</feature>
<feature type="transmembrane region" description="Helical" evidence="10">
    <location>
        <begin position="972"/>
        <end position="1002"/>
    </location>
</feature>
<dbReference type="STRING" id="2020962.A0A2N1J8J2"/>
<dbReference type="InterPro" id="IPR036640">
    <property type="entry name" value="ABC1_TM_sf"/>
</dbReference>
<evidence type="ECO:0000256" key="6">
    <source>
        <dbReference type="ARBA" id="ARBA00022840"/>
    </source>
</evidence>
<evidence type="ECO:0000256" key="2">
    <source>
        <dbReference type="ARBA" id="ARBA00022448"/>
    </source>
</evidence>
<feature type="transmembrane region" description="Helical" evidence="10">
    <location>
        <begin position="532"/>
        <end position="558"/>
    </location>
</feature>
<evidence type="ECO:0000256" key="9">
    <source>
        <dbReference type="SAM" id="MobiDB-lite"/>
    </source>
</evidence>
<feature type="transmembrane region" description="Helical" evidence="10">
    <location>
        <begin position="454"/>
        <end position="473"/>
    </location>
</feature>
<feature type="transmembrane region" description="Helical" evidence="10">
    <location>
        <begin position="345"/>
        <end position="362"/>
    </location>
</feature>
<evidence type="ECO:0000259" key="11">
    <source>
        <dbReference type="PROSITE" id="PS50893"/>
    </source>
</evidence>
<keyword evidence="4" id="KW-0677">Repeat</keyword>
<dbReference type="PROSITE" id="PS50929">
    <property type="entry name" value="ABC_TM1F"/>
    <property type="match status" value="2"/>
</dbReference>
<proteinExistence type="predicted"/>
<accession>A0A2N1J8J2</accession>
<dbReference type="InterPro" id="IPR027417">
    <property type="entry name" value="P-loop_NTPase"/>
</dbReference>
<dbReference type="SUPFAM" id="SSF90123">
    <property type="entry name" value="ABC transporter transmembrane region"/>
    <property type="match status" value="2"/>
</dbReference>
<dbReference type="CDD" id="cd18604">
    <property type="entry name" value="ABC_6TM_VMR1_D2_like"/>
    <property type="match status" value="1"/>
</dbReference>
<keyword evidence="7 10" id="KW-1133">Transmembrane helix</keyword>
<evidence type="ECO:0000259" key="12">
    <source>
        <dbReference type="PROSITE" id="PS50929"/>
    </source>
</evidence>
<dbReference type="Gene3D" id="3.40.50.300">
    <property type="entry name" value="P-loop containing nucleotide triphosphate hydrolases"/>
    <property type="match status" value="2"/>
</dbReference>
<feature type="domain" description="ABC transporter" evidence="11">
    <location>
        <begin position="1251"/>
        <end position="1484"/>
    </location>
</feature>
<dbReference type="SUPFAM" id="SSF52540">
    <property type="entry name" value="P-loop containing nucleoside triphosphate hydrolases"/>
    <property type="match status" value="2"/>
</dbReference>
<feature type="transmembrane region" description="Helical" evidence="10">
    <location>
        <begin position="424"/>
        <end position="448"/>
    </location>
</feature>
<dbReference type="PROSITE" id="PS00211">
    <property type="entry name" value="ABC_TRANSPORTER_1"/>
    <property type="match status" value="2"/>
</dbReference>
<feature type="transmembrane region" description="Helical" evidence="10">
    <location>
        <begin position="100"/>
        <end position="118"/>
    </location>
</feature>
<keyword evidence="14" id="KW-1185">Reference proteome</keyword>
<dbReference type="InterPro" id="IPR003439">
    <property type="entry name" value="ABC_transporter-like_ATP-bd"/>
</dbReference>
<keyword evidence="8 10" id="KW-0472">Membrane</keyword>
<feature type="transmembrane region" description="Helical" evidence="10">
    <location>
        <begin position="1157"/>
        <end position="1180"/>
    </location>
</feature>
<dbReference type="GO" id="GO:0016887">
    <property type="term" value="F:ATP hydrolysis activity"/>
    <property type="evidence" value="ECO:0007669"/>
    <property type="project" value="InterPro"/>
</dbReference>
<evidence type="ECO:0000256" key="5">
    <source>
        <dbReference type="ARBA" id="ARBA00022741"/>
    </source>
</evidence>
<dbReference type="PANTHER" id="PTHR24223">
    <property type="entry name" value="ATP-BINDING CASSETTE SUB-FAMILY C"/>
    <property type="match status" value="1"/>
</dbReference>
<feature type="transmembrane region" description="Helical" evidence="10">
    <location>
        <begin position="1192"/>
        <end position="1212"/>
    </location>
</feature>
<feature type="transmembrane region" description="Helical" evidence="10">
    <location>
        <begin position="156"/>
        <end position="175"/>
    </location>
</feature>
<feature type="transmembrane region" description="Helical" evidence="10">
    <location>
        <begin position="930"/>
        <end position="951"/>
    </location>
</feature>
<dbReference type="Gene3D" id="1.20.1560.10">
    <property type="entry name" value="ABC transporter type 1, transmembrane domain"/>
    <property type="match status" value="2"/>
</dbReference>
<dbReference type="CDD" id="cd03244">
    <property type="entry name" value="ABCC_MRP_domain2"/>
    <property type="match status" value="1"/>
</dbReference>
<keyword evidence="5" id="KW-0547">Nucleotide-binding</keyword>
<evidence type="ECO:0000256" key="7">
    <source>
        <dbReference type="ARBA" id="ARBA00022989"/>
    </source>
</evidence>
<feature type="domain" description="ABC transmembrane type-1" evidence="12">
    <location>
        <begin position="936"/>
        <end position="1176"/>
    </location>
</feature>
<evidence type="ECO:0000256" key="8">
    <source>
        <dbReference type="ARBA" id="ARBA00023136"/>
    </source>
</evidence>